<organism evidence="1 2">
    <name type="scientific">Streptococcus sanguinis SK405</name>
    <dbReference type="NCBI Taxonomy" id="888817"/>
    <lineage>
        <taxon>Bacteria</taxon>
        <taxon>Bacillati</taxon>
        <taxon>Bacillota</taxon>
        <taxon>Bacilli</taxon>
        <taxon>Lactobacillales</taxon>
        <taxon>Streptococcaceae</taxon>
        <taxon>Streptococcus</taxon>
    </lineage>
</organism>
<dbReference type="EMBL" id="AEWZ01000003">
    <property type="protein sequence ID" value="EGC24393.1"/>
    <property type="molecule type" value="Genomic_DNA"/>
</dbReference>
<dbReference type="Proteomes" id="UP000003857">
    <property type="component" value="Unassembled WGS sequence"/>
</dbReference>
<evidence type="ECO:0000313" key="1">
    <source>
        <dbReference type="EMBL" id="EGC24393.1"/>
    </source>
</evidence>
<comment type="caution">
    <text evidence="1">The sequence shown here is derived from an EMBL/GenBank/DDBJ whole genome shotgun (WGS) entry which is preliminary data.</text>
</comment>
<reference evidence="1 2" key="1">
    <citation type="submission" date="2011-01" db="EMBL/GenBank/DDBJ databases">
        <authorList>
            <person name="Muzny D."/>
            <person name="Qin X."/>
            <person name="Buhay C."/>
            <person name="Dugan-Rocha S."/>
            <person name="Ding Y."/>
            <person name="Chen G."/>
            <person name="Hawes A."/>
            <person name="Holder M."/>
            <person name="Jhangiani S."/>
            <person name="Johnson A."/>
            <person name="Khan Z."/>
            <person name="Li Z."/>
            <person name="Liu W."/>
            <person name="Liu X."/>
            <person name="Perez L."/>
            <person name="Shen H."/>
            <person name="Wang Q."/>
            <person name="Watt J."/>
            <person name="Xi L."/>
            <person name="Xin Y."/>
            <person name="Zhou J."/>
            <person name="Deng J."/>
            <person name="Jiang H."/>
            <person name="Liu Y."/>
            <person name="Qu J."/>
            <person name="Song X.-Z."/>
            <person name="Zhang L."/>
            <person name="Villasana D."/>
            <person name="Johnson A."/>
            <person name="Liu J."/>
            <person name="Liyanage D."/>
            <person name="Lorensuhewa L."/>
            <person name="Robinson T."/>
            <person name="Song A."/>
            <person name="Song B.-B."/>
            <person name="Dinh H."/>
            <person name="Thornton R."/>
            <person name="Coyle M."/>
            <person name="Francisco L."/>
            <person name="Jackson L."/>
            <person name="Javaid M."/>
            <person name="Korchina V."/>
            <person name="Kovar C."/>
            <person name="Mata R."/>
            <person name="Mathew T."/>
            <person name="Ngo R."/>
            <person name="Nguyen L."/>
            <person name="Nguyen N."/>
            <person name="Okwuonu G."/>
            <person name="Ongeri F."/>
            <person name="Pham C."/>
            <person name="Simmons D."/>
            <person name="Wilczek-Boney K."/>
            <person name="Hale W."/>
            <person name="Jakkamsetti A."/>
            <person name="Pham P."/>
            <person name="Ruth R."/>
            <person name="San Lucas F."/>
            <person name="Warren J."/>
            <person name="Zhang J."/>
            <person name="Zhao Z."/>
            <person name="Zhou C."/>
            <person name="Zhu D."/>
            <person name="Lee S."/>
            <person name="Bess C."/>
            <person name="Blankenburg K."/>
            <person name="Forbes L."/>
            <person name="Fu Q."/>
            <person name="Gubbala S."/>
            <person name="Hirani K."/>
            <person name="Jayaseelan J.C."/>
            <person name="Lara F."/>
            <person name="Munidasa M."/>
            <person name="Palculict T."/>
            <person name="Patil S."/>
            <person name="Pu L.-L."/>
            <person name="Saada N."/>
            <person name="Tang L."/>
            <person name="Weissenberger G."/>
            <person name="Zhu Y."/>
            <person name="Hemphill L."/>
            <person name="Shang Y."/>
            <person name="Youmans B."/>
            <person name="Ayvaz T."/>
            <person name="Ross M."/>
            <person name="Santibanez J."/>
            <person name="Aqrawi P."/>
            <person name="Gross S."/>
            <person name="Joshi V."/>
            <person name="Fowler G."/>
            <person name="Nazareth L."/>
            <person name="Reid J."/>
            <person name="Worley K."/>
            <person name="Petrosino J."/>
            <person name="Highlander S."/>
            <person name="Gibbs R."/>
        </authorList>
    </citation>
    <scope>NUCLEOTIDE SEQUENCE [LARGE SCALE GENOMIC DNA]</scope>
    <source>
        <strain evidence="1 2">SK405</strain>
    </source>
</reference>
<dbReference type="AlphaFoldDB" id="A0ABC9PCP4"/>
<proteinExistence type="predicted"/>
<accession>A0ABC9PCP4</accession>
<name>A0ABC9PCP4_STRSA</name>
<dbReference type="GeneID" id="48424739"/>
<dbReference type="RefSeq" id="WP_002902240.1">
    <property type="nucleotide sequence ID" value="NZ_GL872312.1"/>
</dbReference>
<gene>
    <name evidence="1" type="ORF">HMPREF9390_1458</name>
</gene>
<sequence length="45" mass="5274">MKEEIVSALTDVELSYLSYRDFEKAIHDLDKKENNSKIIGFRVDI</sequence>
<protein>
    <submittedName>
        <fullName evidence="1">Uncharacterized protein</fullName>
    </submittedName>
</protein>
<evidence type="ECO:0000313" key="2">
    <source>
        <dbReference type="Proteomes" id="UP000003857"/>
    </source>
</evidence>